<proteinExistence type="predicted"/>
<dbReference type="InterPro" id="IPR011042">
    <property type="entry name" value="6-blade_b-propeller_TolB-like"/>
</dbReference>
<keyword evidence="4" id="KW-1185">Reference proteome</keyword>
<name>A0ABX4YIU4_9LEPT</name>
<accession>A0ABX4YIU4</accession>
<evidence type="ECO:0000256" key="2">
    <source>
        <dbReference type="PROSITE-ProRule" id="PRU00504"/>
    </source>
</evidence>
<feature type="repeat" description="NHL" evidence="2">
    <location>
        <begin position="373"/>
        <end position="409"/>
    </location>
</feature>
<dbReference type="InterPro" id="IPR001258">
    <property type="entry name" value="NHL_repeat"/>
</dbReference>
<dbReference type="PANTHER" id="PTHR24104">
    <property type="entry name" value="E3 UBIQUITIN-PROTEIN LIGASE NHLRC1-RELATED"/>
    <property type="match status" value="1"/>
</dbReference>
<dbReference type="Pfam" id="PF01436">
    <property type="entry name" value="NHL"/>
    <property type="match status" value="3"/>
</dbReference>
<evidence type="ECO:0000313" key="3">
    <source>
        <dbReference type="EMBL" id="PNV75136.1"/>
    </source>
</evidence>
<sequence>MSNMLKEYLIHDFVLFLKIFRLSFQTRPTGGSGMSSKKRECAEQKRFTKVRTHSDYLAIFLLTISSLLAVSCMGEVANLCALGTLCSGKGGSSGIPALILPSSSATVPTTTTPTLTTESYPGFTANRVYGQPDFTSSGPNNGGVTAASANSPTGIALDSSGNVYITEFSNNRILRFPPGSTTADTVYGQAGSFTTNTANKGGSITASTLYAPVHLSMDASGGLYATDAYNNRALYFPSGSTTATKVFGQPNFNTGNFVGGSGTNSDWNFWGIAVDGSNNVYIADYYNDRILYYPSGGGSATRIYGPGGENNWCPPVSATTICYPTGVAVASNGDVYATDYTNSRVLYYPSGSTTATRVYGQPNFTSNTANNGGRTANSLSAPKGIALDPQGGLYVSDKFNNRVLYYPPGSTTATRVYGQNGDFTTANSGTNSSSLNGPEGLAFDSSGGLYIVDTGNNRTLYFPQVTVTH</sequence>
<feature type="repeat" description="NHL" evidence="2">
    <location>
        <begin position="150"/>
        <end position="179"/>
    </location>
</feature>
<evidence type="ECO:0000313" key="4">
    <source>
        <dbReference type="Proteomes" id="UP000094669"/>
    </source>
</evidence>
<dbReference type="PROSITE" id="PS51125">
    <property type="entry name" value="NHL"/>
    <property type="match status" value="2"/>
</dbReference>
<protein>
    <recommendedName>
        <fullName evidence="5">NHL repeat protein</fullName>
    </recommendedName>
</protein>
<dbReference type="InterPro" id="IPR050952">
    <property type="entry name" value="TRIM-NHL_E3_ligases"/>
</dbReference>
<dbReference type="Proteomes" id="UP000094669">
    <property type="component" value="Unassembled WGS sequence"/>
</dbReference>
<organism evidence="3 4">
    <name type="scientific">Leptospira inadai serovar Lyme</name>
    <dbReference type="NCBI Taxonomy" id="293084"/>
    <lineage>
        <taxon>Bacteria</taxon>
        <taxon>Pseudomonadati</taxon>
        <taxon>Spirochaetota</taxon>
        <taxon>Spirochaetia</taxon>
        <taxon>Leptospirales</taxon>
        <taxon>Leptospiraceae</taxon>
        <taxon>Leptospira</taxon>
    </lineage>
</organism>
<evidence type="ECO:0000256" key="1">
    <source>
        <dbReference type="ARBA" id="ARBA00022737"/>
    </source>
</evidence>
<dbReference type="SUPFAM" id="SSF101898">
    <property type="entry name" value="NHL repeat"/>
    <property type="match status" value="1"/>
</dbReference>
<dbReference type="Gene3D" id="2.40.10.500">
    <property type="match status" value="2"/>
</dbReference>
<evidence type="ECO:0008006" key="5">
    <source>
        <dbReference type="Google" id="ProtNLM"/>
    </source>
</evidence>
<reference evidence="3" key="1">
    <citation type="submission" date="2018-01" db="EMBL/GenBank/DDBJ databases">
        <title>Genomic characterization of Leptospira inadai serogroup Lyme isolated from captured rat in Brazil and comparative analysis with human reference strain.</title>
        <authorList>
            <person name="Moreno L.Z."/>
            <person name="Loureiro A.P."/>
            <person name="Miraglia F."/>
            <person name="Kremer F.S."/>
            <person name="Eslabao M.R."/>
            <person name="Dellagostin O.A."/>
            <person name="Lilenbaum W."/>
            <person name="Moreno A.M."/>
        </authorList>
    </citation>
    <scope>NUCLEOTIDE SEQUENCE [LARGE SCALE GENOMIC DNA]</scope>
    <source>
        <strain evidence="3">M34/99</strain>
    </source>
</reference>
<comment type="caution">
    <text evidence="3">The sequence shown here is derived from an EMBL/GenBank/DDBJ whole genome shotgun (WGS) entry which is preliminary data.</text>
</comment>
<dbReference type="EMBL" id="MCRM02000008">
    <property type="protein sequence ID" value="PNV75136.1"/>
    <property type="molecule type" value="Genomic_DNA"/>
</dbReference>
<gene>
    <name evidence="3" type="ORF">BES34_009570</name>
</gene>
<dbReference type="Gene3D" id="2.120.10.30">
    <property type="entry name" value="TolB, C-terminal domain"/>
    <property type="match status" value="1"/>
</dbReference>
<dbReference type="CDD" id="cd05819">
    <property type="entry name" value="NHL"/>
    <property type="match status" value="1"/>
</dbReference>
<keyword evidence="1" id="KW-0677">Repeat</keyword>